<dbReference type="AlphaFoldDB" id="A0A8T1GBL1"/>
<sequence>MRLAQPAATFTDPSKADRRGSSPPRSTSNDSSDEGEEGKRKRQRSRALTCEAQINACVQVVNPVGPKFALKVTFVRLEHNHSLSKYTFTQYPQNRTAFKPEVLPIVNELRKAETKKNSILANINDHSV</sequence>
<comment type="caution">
    <text evidence="3">The sequence shown here is derived from an EMBL/GenBank/DDBJ whole genome shotgun (WGS) entry which is preliminary data.</text>
</comment>
<evidence type="ECO:0000256" key="1">
    <source>
        <dbReference type="SAM" id="MobiDB-lite"/>
    </source>
</evidence>
<dbReference type="Proteomes" id="UP000697107">
    <property type="component" value="Unassembled WGS sequence"/>
</dbReference>
<evidence type="ECO:0000313" key="2">
    <source>
        <dbReference type="EMBL" id="KAG2933716.1"/>
    </source>
</evidence>
<feature type="region of interest" description="Disordered" evidence="1">
    <location>
        <begin position="1"/>
        <end position="45"/>
    </location>
</feature>
<gene>
    <name evidence="2" type="ORF">PC115_g5411</name>
    <name evidence="3" type="ORF">PC118_g5457</name>
</gene>
<reference evidence="3" key="1">
    <citation type="submission" date="2018-10" db="EMBL/GenBank/DDBJ databases">
        <title>Effector identification in a new, highly contiguous assembly of the strawberry crown rot pathogen Phytophthora cactorum.</title>
        <authorList>
            <person name="Armitage A.D."/>
            <person name="Nellist C.F."/>
            <person name="Bates H."/>
            <person name="Vickerstaff R.J."/>
            <person name="Harrison R.J."/>
        </authorList>
    </citation>
    <scope>NUCLEOTIDE SEQUENCE</scope>
    <source>
        <strain evidence="2">4032</strain>
        <strain evidence="3">P415</strain>
    </source>
</reference>
<dbReference type="Proteomes" id="UP000774804">
    <property type="component" value="Unassembled WGS sequence"/>
</dbReference>
<accession>A0A8T1GBL1</accession>
<feature type="compositionally biased region" description="Low complexity" evidence="1">
    <location>
        <begin position="21"/>
        <end position="30"/>
    </location>
</feature>
<organism evidence="3 4">
    <name type="scientific">Phytophthora cactorum</name>
    <dbReference type="NCBI Taxonomy" id="29920"/>
    <lineage>
        <taxon>Eukaryota</taxon>
        <taxon>Sar</taxon>
        <taxon>Stramenopiles</taxon>
        <taxon>Oomycota</taxon>
        <taxon>Peronosporomycetes</taxon>
        <taxon>Peronosporales</taxon>
        <taxon>Peronosporaceae</taxon>
        <taxon>Phytophthora</taxon>
    </lineage>
</organism>
<evidence type="ECO:0000313" key="3">
    <source>
        <dbReference type="EMBL" id="KAG2990754.1"/>
    </source>
</evidence>
<evidence type="ECO:0008006" key="5">
    <source>
        <dbReference type="Google" id="ProtNLM"/>
    </source>
</evidence>
<dbReference type="EMBL" id="RCML01000112">
    <property type="protein sequence ID" value="KAG2990754.1"/>
    <property type="molecule type" value="Genomic_DNA"/>
</dbReference>
<dbReference type="EMBL" id="RCMI01000112">
    <property type="protein sequence ID" value="KAG2933716.1"/>
    <property type="molecule type" value="Genomic_DNA"/>
</dbReference>
<name>A0A8T1GBL1_9STRA</name>
<protein>
    <recommendedName>
        <fullName evidence="5">FAR1 domain-containing protein</fullName>
    </recommendedName>
</protein>
<proteinExistence type="predicted"/>
<evidence type="ECO:0000313" key="4">
    <source>
        <dbReference type="Proteomes" id="UP000697107"/>
    </source>
</evidence>